<sequence length="101" mass="11179">SGGQQQRAFVAQALVQQPDLLILDESTASLDHEHKVALLQNIKQLQKAQDLTVLFITHELKLVSQYADGYLLFDNGHVTQGEAKDLGALTTKMTAPYDEDE</sequence>
<proteinExistence type="predicted"/>
<protein>
    <recommendedName>
        <fullName evidence="1">ABC transporter domain-containing protein</fullName>
    </recommendedName>
</protein>
<name>W1YC84_9ZZZZ</name>
<feature type="non-terminal residue" evidence="2">
    <location>
        <position position="101"/>
    </location>
</feature>
<evidence type="ECO:0000259" key="1">
    <source>
        <dbReference type="Pfam" id="PF00005"/>
    </source>
</evidence>
<feature type="domain" description="ABC transporter" evidence="1">
    <location>
        <begin position="1"/>
        <end position="28"/>
    </location>
</feature>
<dbReference type="InterPro" id="IPR003439">
    <property type="entry name" value="ABC_transporter-like_ATP-bd"/>
</dbReference>
<dbReference type="PANTHER" id="PTHR42794:SF2">
    <property type="entry name" value="ABC TRANSPORTER ATP-BINDING PROTEIN"/>
    <property type="match status" value="1"/>
</dbReference>
<accession>W1YC84</accession>
<gene>
    <name evidence="2" type="ORF">Q604_UNBC06827G0001</name>
</gene>
<organism evidence="2">
    <name type="scientific">human gut metagenome</name>
    <dbReference type="NCBI Taxonomy" id="408170"/>
    <lineage>
        <taxon>unclassified sequences</taxon>
        <taxon>metagenomes</taxon>
        <taxon>organismal metagenomes</taxon>
    </lineage>
</organism>
<comment type="caution">
    <text evidence="2">The sequence shown here is derived from an EMBL/GenBank/DDBJ whole genome shotgun (WGS) entry which is preliminary data.</text>
</comment>
<dbReference type="EMBL" id="AZMM01006827">
    <property type="protein sequence ID" value="ETJ39290.1"/>
    <property type="molecule type" value="Genomic_DNA"/>
</dbReference>
<feature type="non-terminal residue" evidence="2">
    <location>
        <position position="1"/>
    </location>
</feature>
<dbReference type="AlphaFoldDB" id="W1YC84"/>
<dbReference type="Pfam" id="PF00005">
    <property type="entry name" value="ABC_tran"/>
    <property type="match status" value="1"/>
</dbReference>
<dbReference type="GO" id="GO:0016887">
    <property type="term" value="F:ATP hydrolysis activity"/>
    <property type="evidence" value="ECO:0007669"/>
    <property type="project" value="InterPro"/>
</dbReference>
<reference evidence="2" key="1">
    <citation type="submission" date="2013-12" db="EMBL/GenBank/DDBJ databases">
        <title>A Varibaculum cambriense genome reconstructed from a premature infant gut community with otherwise low bacterial novelty that shifts toward anaerobic metabolism during the third week of life.</title>
        <authorList>
            <person name="Brown C.T."/>
            <person name="Sharon I."/>
            <person name="Thomas B.C."/>
            <person name="Castelle C.J."/>
            <person name="Morowitz M.J."/>
            <person name="Banfield J.F."/>
        </authorList>
    </citation>
    <scope>NUCLEOTIDE SEQUENCE</scope>
</reference>
<dbReference type="GO" id="GO:0005524">
    <property type="term" value="F:ATP binding"/>
    <property type="evidence" value="ECO:0007669"/>
    <property type="project" value="InterPro"/>
</dbReference>
<dbReference type="SUPFAM" id="SSF52540">
    <property type="entry name" value="P-loop containing nucleoside triphosphate hydrolases"/>
    <property type="match status" value="1"/>
</dbReference>
<evidence type="ECO:0000313" key="2">
    <source>
        <dbReference type="EMBL" id="ETJ39290.1"/>
    </source>
</evidence>
<dbReference type="PANTHER" id="PTHR42794">
    <property type="entry name" value="HEMIN IMPORT ATP-BINDING PROTEIN HMUV"/>
    <property type="match status" value="1"/>
</dbReference>
<dbReference type="Gene3D" id="3.40.50.300">
    <property type="entry name" value="P-loop containing nucleotide triphosphate hydrolases"/>
    <property type="match status" value="1"/>
</dbReference>
<dbReference type="InterPro" id="IPR027417">
    <property type="entry name" value="P-loop_NTPase"/>
</dbReference>